<comment type="caution">
    <text evidence="6">The sequence shown here is derived from an EMBL/GenBank/DDBJ whole genome shotgun (WGS) entry which is preliminary data.</text>
</comment>
<dbReference type="Pfam" id="PF00293">
    <property type="entry name" value="NUDIX"/>
    <property type="match status" value="1"/>
</dbReference>
<dbReference type="InterPro" id="IPR047198">
    <property type="entry name" value="DDP-like_NUDIX"/>
</dbReference>
<evidence type="ECO:0000313" key="7">
    <source>
        <dbReference type="Proteomes" id="UP000215405"/>
    </source>
</evidence>
<dbReference type="AlphaFoldDB" id="A0A231UWQ7"/>
<dbReference type="Gene3D" id="3.90.79.10">
    <property type="entry name" value="Nucleoside Triphosphate Pyrophosphohydrolase"/>
    <property type="match status" value="1"/>
</dbReference>
<keyword evidence="2" id="KW-0479">Metal-binding</keyword>
<dbReference type="GO" id="GO:0005737">
    <property type="term" value="C:cytoplasm"/>
    <property type="evidence" value="ECO:0007669"/>
    <property type="project" value="TreeGrafter"/>
</dbReference>
<evidence type="ECO:0000313" key="6">
    <source>
        <dbReference type="EMBL" id="OXT00251.1"/>
    </source>
</evidence>
<keyword evidence="7" id="KW-1185">Reference proteome</keyword>
<name>A0A231UWQ7_9HYPH</name>
<dbReference type="GO" id="GO:0046872">
    <property type="term" value="F:metal ion binding"/>
    <property type="evidence" value="ECO:0007669"/>
    <property type="project" value="UniProtKB-KW"/>
</dbReference>
<evidence type="ECO:0000256" key="2">
    <source>
        <dbReference type="ARBA" id="ARBA00022723"/>
    </source>
</evidence>
<dbReference type="PANTHER" id="PTHR12629:SF0">
    <property type="entry name" value="DIPHOSPHOINOSITOL-POLYPHOSPHATE DIPHOSPHATASE"/>
    <property type="match status" value="1"/>
</dbReference>
<dbReference type="EMBL" id="NBYO01000002">
    <property type="protein sequence ID" value="OXT00251.1"/>
    <property type="molecule type" value="Genomic_DNA"/>
</dbReference>
<organism evidence="6 7">
    <name type="scientific">Notoacmeibacter marinus</name>
    <dbReference type="NCBI Taxonomy" id="1876515"/>
    <lineage>
        <taxon>Bacteria</taxon>
        <taxon>Pseudomonadati</taxon>
        <taxon>Pseudomonadota</taxon>
        <taxon>Alphaproteobacteria</taxon>
        <taxon>Hyphomicrobiales</taxon>
        <taxon>Notoacmeibacteraceae</taxon>
        <taxon>Notoacmeibacter</taxon>
    </lineage>
</organism>
<dbReference type="OrthoDB" id="7066910at2"/>
<dbReference type="PANTHER" id="PTHR12629">
    <property type="entry name" value="DIPHOSPHOINOSITOL POLYPHOSPHATE PHOSPHOHYDROLASE"/>
    <property type="match status" value="1"/>
</dbReference>
<reference evidence="7" key="1">
    <citation type="journal article" date="2017" name="Int. J. Syst. Evol. Microbiol.">
        <title>Notoacmeibacter marinus gen. nov., sp. nov., isolated from the gut of a limpet and proposal of Notoacmeibacteraceae fam. nov. in the order Rhizobiales of the class Alphaproteobacteria.</title>
        <authorList>
            <person name="Huang Z."/>
            <person name="Guo F."/>
            <person name="Lai Q."/>
        </authorList>
    </citation>
    <scope>NUCLEOTIDE SEQUENCE [LARGE SCALE GENOMIC DNA]</scope>
    <source>
        <strain evidence="7">XMTR2A4</strain>
    </source>
</reference>
<evidence type="ECO:0000256" key="1">
    <source>
        <dbReference type="ARBA" id="ARBA00001946"/>
    </source>
</evidence>
<gene>
    <name evidence="6" type="ORF">B7H23_08790</name>
</gene>
<dbReference type="RefSeq" id="WP_094077076.1">
    <property type="nucleotide sequence ID" value="NZ_NBYO01000002.1"/>
</dbReference>
<dbReference type="GO" id="GO:0016462">
    <property type="term" value="F:pyrophosphatase activity"/>
    <property type="evidence" value="ECO:0007669"/>
    <property type="project" value="InterPro"/>
</dbReference>
<accession>A0A231UWQ7</accession>
<dbReference type="InterPro" id="IPR015797">
    <property type="entry name" value="NUDIX_hydrolase-like_dom_sf"/>
</dbReference>
<dbReference type="SUPFAM" id="SSF55811">
    <property type="entry name" value="Nudix"/>
    <property type="match status" value="1"/>
</dbReference>
<evidence type="ECO:0000259" key="5">
    <source>
        <dbReference type="PROSITE" id="PS51462"/>
    </source>
</evidence>
<sequence>MKFRRALDGLLGRLAALLGAPPPKLQAAALPYRQVDGRLQFLLITSRRTKRWILPKGGIDAGEGTADAAAREAFEESGVKGRTEREPLGVYDGRKYLGAGATARMRIVVHALAVETIHDEFPEAGERQLRWMSPQDASHLVDEPQLAALLLNAGQKLLD</sequence>
<evidence type="ECO:0000256" key="4">
    <source>
        <dbReference type="ARBA" id="ARBA00022842"/>
    </source>
</evidence>
<dbReference type="Proteomes" id="UP000215405">
    <property type="component" value="Unassembled WGS sequence"/>
</dbReference>
<dbReference type="PROSITE" id="PS51462">
    <property type="entry name" value="NUDIX"/>
    <property type="match status" value="1"/>
</dbReference>
<dbReference type="InterPro" id="IPR020084">
    <property type="entry name" value="NUDIX_hydrolase_CS"/>
</dbReference>
<protein>
    <recommendedName>
        <fullName evidence="5">Nudix hydrolase domain-containing protein</fullName>
    </recommendedName>
</protein>
<keyword evidence="4" id="KW-0460">Magnesium</keyword>
<dbReference type="PROSITE" id="PS00893">
    <property type="entry name" value="NUDIX_BOX"/>
    <property type="match status" value="1"/>
</dbReference>
<keyword evidence="3" id="KW-0378">Hydrolase</keyword>
<dbReference type="CDD" id="cd04666">
    <property type="entry name" value="NUDIX_DIPP2_like_Nudt4"/>
    <property type="match status" value="1"/>
</dbReference>
<evidence type="ECO:0000256" key="3">
    <source>
        <dbReference type="ARBA" id="ARBA00022801"/>
    </source>
</evidence>
<feature type="domain" description="Nudix hydrolase" evidence="5">
    <location>
        <begin position="22"/>
        <end position="154"/>
    </location>
</feature>
<proteinExistence type="predicted"/>
<dbReference type="InterPro" id="IPR000086">
    <property type="entry name" value="NUDIX_hydrolase_dom"/>
</dbReference>
<comment type="cofactor">
    <cofactor evidence="1">
        <name>Mg(2+)</name>
        <dbReference type="ChEBI" id="CHEBI:18420"/>
    </cofactor>
</comment>